<keyword evidence="5" id="KW-1185">Reference proteome</keyword>
<dbReference type="AlphaFoldDB" id="A0AAU0EZ42"/>
<keyword evidence="1" id="KW-0808">Transferase</keyword>
<dbReference type="SUPFAM" id="SSF53448">
    <property type="entry name" value="Nucleotide-diphospho-sugar transferases"/>
    <property type="match status" value="1"/>
</dbReference>
<feature type="domain" description="Glycosyltransferase 2-like" evidence="2">
    <location>
        <begin position="4"/>
        <end position="144"/>
    </location>
</feature>
<reference evidence="4" key="1">
    <citation type="submission" date="2023-10" db="EMBL/GenBank/DDBJ databases">
        <title>Characterization and whole genome sequencing of a novel strain of Bergeyella porcorum QD2021 isolated from pig.</title>
        <authorList>
            <person name="Liu G."/>
            <person name="Chen C."/>
            <person name="Han X."/>
        </authorList>
    </citation>
    <scope>NUCLEOTIDE SEQUENCE</scope>
    <source>
        <strain evidence="4">QD2021</strain>
    </source>
</reference>
<dbReference type="CDD" id="cd06420">
    <property type="entry name" value="GT2_Chondriotin_Pol_N"/>
    <property type="match status" value="1"/>
</dbReference>
<protein>
    <submittedName>
        <fullName evidence="4">N-terminal domain of galactosyltransferase</fullName>
    </submittedName>
</protein>
<dbReference type="PANTHER" id="PTHR43685">
    <property type="entry name" value="GLYCOSYLTRANSFERASE"/>
    <property type="match status" value="1"/>
</dbReference>
<dbReference type="EMBL" id="CP136426">
    <property type="protein sequence ID" value="WOC51622.1"/>
    <property type="molecule type" value="Genomic_DNA"/>
</dbReference>
<dbReference type="GO" id="GO:0016757">
    <property type="term" value="F:glycosyltransferase activity"/>
    <property type="evidence" value="ECO:0007669"/>
    <property type="project" value="UniProtKB-KW"/>
</dbReference>
<evidence type="ECO:0000259" key="3">
    <source>
        <dbReference type="Pfam" id="PF02709"/>
    </source>
</evidence>
<dbReference type="InterPro" id="IPR050834">
    <property type="entry name" value="Glycosyltransf_2"/>
</dbReference>
<evidence type="ECO:0000259" key="2">
    <source>
        <dbReference type="Pfam" id="PF00535"/>
    </source>
</evidence>
<evidence type="ECO:0000313" key="5">
    <source>
        <dbReference type="Proteomes" id="UP001432059"/>
    </source>
</evidence>
<dbReference type="KEGG" id="bpor:BPO_0975"/>
<evidence type="ECO:0000256" key="1">
    <source>
        <dbReference type="ARBA" id="ARBA00022679"/>
    </source>
</evidence>
<dbReference type="InterPro" id="IPR001173">
    <property type="entry name" value="Glyco_trans_2-like"/>
</dbReference>
<dbReference type="RefSeq" id="WP_327985224.1">
    <property type="nucleotide sequence ID" value="NZ_CP136426.1"/>
</dbReference>
<dbReference type="Gene3D" id="3.90.550.10">
    <property type="entry name" value="Spore Coat Polysaccharide Biosynthesis Protein SpsA, Chain A"/>
    <property type="match status" value="1"/>
</dbReference>
<feature type="domain" description="Galactosyltransferase C-terminal" evidence="3">
    <location>
        <begin position="171"/>
        <end position="232"/>
    </location>
</feature>
<evidence type="ECO:0000313" key="4">
    <source>
        <dbReference type="EMBL" id="WOC51622.1"/>
    </source>
</evidence>
<gene>
    <name evidence="4" type="ORF">BPO_0975</name>
</gene>
<dbReference type="Proteomes" id="UP001432059">
    <property type="component" value="Chromosome"/>
</dbReference>
<organism evidence="4 5">
    <name type="scientific">Bergeyella porcorum</name>
    <dbReference type="NCBI Taxonomy" id="1735111"/>
    <lineage>
        <taxon>Bacteria</taxon>
        <taxon>Pseudomonadati</taxon>
        <taxon>Bacteroidota</taxon>
        <taxon>Flavobacteriia</taxon>
        <taxon>Flavobacteriales</taxon>
        <taxon>Weeksellaceae</taxon>
        <taxon>Bergeyella</taxon>
    </lineage>
</organism>
<keyword evidence="4" id="KW-0328">Glycosyltransferase</keyword>
<dbReference type="PANTHER" id="PTHR43685:SF3">
    <property type="entry name" value="SLR2126 PROTEIN"/>
    <property type="match status" value="1"/>
</dbReference>
<name>A0AAU0EZ42_9FLAO</name>
<accession>A0AAU0EZ42</accession>
<dbReference type="Pfam" id="PF00535">
    <property type="entry name" value="Glycos_transf_2"/>
    <property type="match status" value="1"/>
</dbReference>
<dbReference type="InterPro" id="IPR027791">
    <property type="entry name" value="Galactosyl_T_C"/>
</dbReference>
<dbReference type="Pfam" id="PF02709">
    <property type="entry name" value="Glyco_transf_7C"/>
    <property type="match status" value="1"/>
</dbReference>
<proteinExistence type="predicted"/>
<sequence length="270" mass="31424">MKVSLIIATYNWKEALELVLKSVLKQKILPNEVLIADDGSREDTRQLVEVYQKKFPIPLYHIWHKDEGFRLSAIRNKAIAKAKYEYIIQIDGDVVLHPNFVGDHKRFAQKDCFITGSRVLLSPETTAFAFQNKTTHFNVFTKGIGNRFNAIYCPFFNVFSKPQNAPIEKMTSRIRGCNMSFWKKDLMEINGYDEDFVGWGREDSDIVIRLIKKGCFRKKIKLAAIQYHLYHKEHSKDNLEANHILMEKALKDSNYKAKNGIIKSNDKQYI</sequence>
<dbReference type="InterPro" id="IPR029044">
    <property type="entry name" value="Nucleotide-diphossugar_trans"/>
</dbReference>